<keyword evidence="6" id="KW-0964">Secreted</keyword>
<dbReference type="GO" id="GO:0042545">
    <property type="term" value="P:cell wall modification"/>
    <property type="evidence" value="ECO:0007669"/>
    <property type="project" value="InterPro"/>
</dbReference>
<dbReference type="PaxDb" id="3218-PP1S175_19V6.1"/>
<dbReference type="EnsemblPlants" id="Pp3c19_8330V3.2">
    <property type="protein sequence ID" value="Pp3c19_8330V3.2"/>
    <property type="gene ID" value="Pp3c19_8330"/>
</dbReference>
<evidence type="ECO:0000256" key="6">
    <source>
        <dbReference type="ARBA" id="ARBA00022525"/>
    </source>
</evidence>
<evidence type="ECO:0000256" key="10">
    <source>
        <dbReference type="SAM" id="SignalP"/>
    </source>
</evidence>
<dbReference type="SUPFAM" id="SSF51126">
    <property type="entry name" value="Pectin lyase-like"/>
    <property type="match status" value="1"/>
</dbReference>
<evidence type="ECO:0000256" key="1">
    <source>
        <dbReference type="ARBA" id="ARBA00004196"/>
    </source>
</evidence>
<dbReference type="InterPro" id="IPR011050">
    <property type="entry name" value="Pectin_lyase_fold/virulence"/>
</dbReference>
<keyword evidence="7 10" id="KW-0732">Signal</keyword>
<dbReference type="PROSITE" id="PS51257">
    <property type="entry name" value="PROKAR_LIPOPROTEIN"/>
    <property type="match status" value="1"/>
</dbReference>
<dbReference type="OMA" id="FDNIIRP"/>
<keyword evidence="9" id="KW-0063">Aspartyl esterase</keyword>
<evidence type="ECO:0000256" key="4">
    <source>
        <dbReference type="ARBA" id="ARBA00008891"/>
    </source>
</evidence>
<comment type="similarity">
    <text evidence="4">Belongs to the pectinesterase family.</text>
</comment>
<dbReference type="KEGG" id="ppp:112296037"/>
<comment type="pathway">
    <text evidence="3">Glycan metabolism; pectin degradation; 2-dehydro-3-deoxy-D-gluconate from pectin: step 1/5.</text>
</comment>
<dbReference type="GO" id="GO:0005576">
    <property type="term" value="C:extracellular region"/>
    <property type="evidence" value="ECO:0007669"/>
    <property type="project" value="UniProtKB-SubCell"/>
</dbReference>
<sequence length="367" mass="40358">MASLRSYGYVLLFGLVAACLVAASGANDADDIDFDTWMGMMKSNIEKGENEVPDQEALDVADDAVGSQASGKSRVIVVDKSGKGDFRKIQQAIDAVPVGNKKRFVIQIKNGVYREKLLVPKTKANIHFKCSGRRTILVWGDTAEMAGGTSKSASTAVESDNFLATDCTFVNSAPAPPGGAVGKQAVALRVQGDKAAFYRCYFYGAQDTLYAKEGRQYYRNCYIQGSIDWIFGNARALFHKCHINSIAFKNSGSITAQKRESNKEATGFSFVGCKITGSGTIYLGRAWGTHSRVVFIRCYMQNMILPIGWQDWNDPARHKTVYYGEYLCSGPGANRKGRAKWSRALTKKEAEPFSTVKFINGKNWLGW</sequence>
<dbReference type="Gene3D" id="2.160.20.10">
    <property type="entry name" value="Single-stranded right-handed beta-helix, Pectin lyase-like"/>
    <property type="match status" value="1"/>
</dbReference>
<comment type="subcellular location">
    <subcellularLocation>
        <location evidence="1">Cell envelope</location>
    </subcellularLocation>
    <subcellularLocation>
        <location evidence="2">Secreted</location>
    </subcellularLocation>
</comment>
<dbReference type="GO" id="GO:0030599">
    <property type="term" value="F:pectinesterase activity"/>
    <property type="evidence" value="ECO:0000318"/>
    <property type="project" value="GO_Central"/>
</dbReference>
<evidence type="ECO:0000259" key="11">
    <source>
        <dbReference type="Pfam" id="PF01095"/>
    </source>
</evidence>
<feature type="signal peptide" evidence="10">
    <location>
        <begin position="1"/>
        <end position="26"/>
    </location>
</feature>
<dbReference type="UniPathway" id="UPA00545">
    <property type="reaction ID" value="UER00823"/>
</dbReference>
<feature type="domain" description="Pectinesterase catalytic" evidence="11">
    <location>
        <begin position="76"/>
        <end position="361"/>
    </location>
</feature>
<dbReference type="GO" id="GO:0045490">
    <property type="term" value="P:pectin catabolic process"/>
    <property type="evidence" value="ECO:0000318"/>
    <property type="project" value="GO_Central"/>
</dbReference>
<evidence type="ECO:0000313" key="13">
    <source>
        <dbReference type="EnsemblPlants" id="Pp3c19_8330V3.1"/>
    </source>
</evidence>
<protein>
    <recommendedName>
        <fullName evidence="5">pectinesterase</fullName>
        <ecNumber evidence="5">3.1.1.11</ecNumber>
    </recommendedName>
</protein>
<keyword evidence="8" id="KW-0378">Hydrolase</keyword>
<reference evidence="13" key="3">
    <citation type="submission" date="2020-12" db="UniProtKB">
        <authorList>
            <consortium name="EnsemblPlants"/>
        </authorList>
    </citation>
    <scope>IDENTIFICATION</scope>
</reference>
<evidence type="ECO:0000256" key="5">
    <source>
        <dbReference type="ARBA" id="ARBA00013229"/>
    </source>
</evidence>
<name>A0A2K1IXQ5_PHYPA</name>
<dbReference type="InterPro" id="IPR012334">
    <property type="entry name" value="Pectin_lyas_fold"/>
</dbReference>
<feature type="chain" id="PRO_5043158006" description="pectinesterase" evidence="10">
    <location>
        <begin position="27"/>
        <end position="367"/>
    </location>
</feature>
<dbReference type="GeneID" id="112296037"/>
<proteinExistence type="inferred from homology"/>
<evidence type="ECO:0000256" key="9">
    <source>
        <dbReference type="ARBA" id="ARBA00023085"/>
    </source>
</evidence>
<dbReference type="InterPro" id="IPR000070">
    <property type="entry name" value="Pectinesterase_cat"/>
</dbReference>
<dbReference type="RefSeq" id="XP_024403889.1">
    <property type="nucleotide sequence ID" value="XM_024548121.2"/>
</dbReference>
<gene>
    <name evidence="13" type="primary">LOC112296037</name>
    <name evidence="12" type="ORF">PHYPA_023876</name>
</gene>
<dbReference type="Gramene" id="Pp3c19_8330V3.2">
    <property type="protein sequence ID" value="Pp3c19_8330V3.2"/>
    <property type="gene ID" value="Pp3c19_8330"/>
</dbReference>
<reference evidence="12 14" key="2">
    <citation type="journal article" date="2018" name="Plant J.">
        <title>The Physcomitrella patens chromosome-scale assembly reveals moss genome structure and evolution.</title>
        <authorList>
            <person name="Lang D."/>
            <person name="Ullrich K.K."/>
            <person name="Murat F."/>
            <person name="Fuchs J."/>
            <person name="Jenkins J."/>
            <person name="Haas F.B."/>
            <person name="Piednoel M."/>
            <person name="Gundlach H."/>
            <person name="Van Bel M."/>
            <person name="Meyberg R."/>
            <person name="Vives C."/>
            <person name="Morata J."/>
            <person name="Symeonidi A."/>
            <person name="Hiss M."/>
            <person name="Muchero W."/>
            <person name="Kamisugi Y."/>
            <person name="Saleh O."/>
            <person name="Blanc G."/>
            <person name="Decker E.L."/>
            <person name="van Gessel N."/>
            <person name="Grimwood J."/>
            <person name="Hayes R.D."/>
            <person name="Graham S.W."/>
            <person name="Gunter L.E."/>
            <person name="McDaniel S.F."/>
            <person name="Hoernstein S.N.W."/>
            <person name="Larsson A."/>
            <person name="Li F.W."/>
            <person name="Perroud P.F."/>
            <person name="Phillips J."/>
            <person name="Ranjan P."/>
            <person name="Rokshar D.S."/>
            <person name="Rothfels C.J."/>
            <person name="Schneider L."/>
            <person name="Shu S."/>
            <person name="Stevenson D.W."/>
            <person name="Thummler F."/>
            <person name="Tillich M."/>
            <person name="Villarreal Aguilar J.C."/>
            <person name="Widiez T."/>
            <person name="Wong G.K."/>
            <person name="Wymore A."/>
            <person name="Zhang Y."/>
            <person name="Zimmer A.D."/>
            <person name="Quatrano R.S."/>
            <person name="Mayer K.F.X."/>
            <person name="Goodstein D."/>
            <person name="Casacuberta J.M."/>
            <person name="Vandepoele K."/>
            <person name="Reski R."/>
            <person name="Cuming A.C."/>
            <person name="Tuskan G.A."/>
            <person name="Maumus F."/>
            <person name="Salse J."/>
            <person name="Schmutz J."/>
            <person name="Rensing S.A."/>
        </authorList>
    </citation>
    <scope>NUCLEOTIDE SEQUENCE [LARGE SCALE GENOMIC DNA]</scope>
    <source>
        <strain evidence="13 14">cv. Gransden 2004</strain>
    </source>
</reference>
<dbReference type="Gramene" id="Pp3c19_8330V3.1">
    <property type="protein sequence ID" value="Pp3c19_8330V3.1"/>
    <property type="gene ID" value="Pp3c19_8330"/>
</dbReference>
<dbReference type="STRING" id="3218.A0A2K1IXQ5"/>
<evidence type="ECO:0000256" key="7">
    <source>
        <dbReference type="ARBA" id="ARBA00022729"/>
    </source>
</evidence>
<evidence type="ECO:0000256" key="8">
    <source>
        <dbReference type="ARBA" id="ARBA00022801"/>
    </source>
</evidence>
<dbReference type="Proteomes" id="UP000006727">
    <property type="component" value="Chromosome 19"/>
</dbReference>
<dbReference type="EnsemblPlants" id="Pp3c19_8330V3.1">
    <property type="protein sequence ID" value="Pp3c19_8330V3.1"/>
    <property type="gene ID" value="Pp3c19_8330"/>
</dbReference>
<dbReference type="AlphaFoldDB" id="A0A2K1IXQ5"/>
<keyword evidence="14" id="KW-1185">Reference proteome</keyword>
<dbReference type="EC" id="3.1.1.11" evidence="5"/>
<dbReference type="PANTHER" id="PTHR31321">
    <property type="entry name" value="ACYL-COA THIOESTER HYDROLASE YBHC-RELATED"/>
    <property type="match status" value="1"/>
</dbReference>
<evidence type="ECO:0000256" key="3">
    <source>
        <dbReference type="ARBA" id="ARBA00005184"/>
    </source>
</evidence>
<evidence type="ECO:0000256" key="2">
    <source>
        <dbReference type="ARBA" id="ARBA00004613"/>
    </source>
</evidence>
<dbReference type="PANTHER" id="PTHR31321:SF112">
    <property type="entry name" value="PECTINESTERASE"/>
    <property type="match status" value="1"/>
</dbReference>
<dbReference type="EMBL" id="ABEU02000019">
    <property type="protein sequence ID" value="PNR34060.1"/>
    <property type="molecule type" value="Genomic_DNA"/>
</dbReference>
<evidence type="ECO:0000313" key="12">
    <source>
        <dbReference type="EMBL" id="PNR34060.1"/>
    </source>
</evidence>
<organism evidence="12">
    <name type="scientific">Physcomitrium patens</name>
    <name type="common">Spreading-leaved earth moss</name>
    <name type="synonym">Physcomitrella patens</name>
    <dbReference type="NCBI Taxonomy" id="3218"/>
    <lineage>
        <taxon>Eukaryota</taxon>
        <taxon>Viridiplantae</taxon>
        <taxon>Streptophyta</taxon>
        <taxon>Embryophyta</taxon>
        <taxon>Bryophyta</taxon>
        <taxon>Bryophytina</taxon>
        <taxon>Bryopsida</taxon>
        <taxon>Funariidae</taxon>
        <taxon>Funariales</taxon>
        <taxon>Funariaceae</taxon>
        <taxon>Physcomitrium</taxon>
    </lineage>
</organism>
<accession>A0A2K1IXQ5</accession>
<reference evidence="12 14" key="1">
    <citation type="journal article" date="2008" name="Science">
        <title>The Physcomitrella genome reveals evolutionary insights into the conquest of land by plants.</title>
        <authorList>
            <person name="Rensing S."/>
            <person name="Lang D."/>
            <person name="Zimmer A."/>
            <person name="Terry A."/>
            <person name="Salamov A."/>
            <person name="Shapiro H."/>
            <person name="Nishiyama T."/>
            <person name="Perroud P.-F."/>
            <person name="Lindquist E."/>
            <person name="Kamisugi Y."/>
            <person name="Tanahashi T."/>
            <person name="Sakakibara K."/>
            <person name="Fujita T."/>
            <person name="Oishi K."/>
            <person name="Shin-I T."/>
            <person name="Kuroki Y."/>
            <person name="Toyoda A."/>
            <person name="Suzuki Y."/>
            <person name="Hashimoto A."/>
            <person name="Yamaguchi K."/>
            <person name="Sugano A."/>
            <person name="Kohara Y."/>
            <person name="Fujiyama A."/>
            <person name="Anterola A."/>
            <person name="Aoki S."/>
            <person name="Ashton N."/>
            <person name="Barbazuk W.B."/>
            <person name="Barker E."/>
            <person name="Bennetzen J."/>
            <person name="Bezanilla M."/>
            <person name="Blankenship R."/>
            <person name="Cho S.H."/>
            <person name="Dutcher S."/>
            <person name="Estelle M."/>
            <person name="Fawcett J.A."/>
            <person name="Gundlach H."/>
            <person name="Hanada K."/>
            <person name="Heyl A."/>
            <person name="Hicks K.A."/>
            <person name="Hugh J."/>
            <person name="Lohr M."/>
            <person name="Mayer K."/>
            <person name="Melkozernov A."/>
            <person name="Murata T."/>
            <person name="Nelson D."/>
            <person name="Pils B."/>
            <person name="Prigge M."/>
            <person name="Reiss B."/>
            <person name="Renner T."/>
            <person name="Rombauts S."/>
            <person name="Rushton P."/>
            <person name="Sanderfoot A."/>
            <person name="Schween G."/>
            <person name="Shiu S.-H."/>
            <person name="Stueber K."/>
            <person name="Theodoulou F.L."/>
            <person name="Tu H."/>
            <person name="Van de Peer Y."/>
            <person name="Verrier P.J."/>
            <person name="Waters E."/>
            <person name="Wood A."/>
            <person name="Yang L."/>
            <person name="Cove D."/>
            <person name="Cuming A."/>
            <person name="Hasebe M."/>
            <person name="Lucas S."/>
            <person name="Mishler D.B."/>
            <person name="Reski R."/>
            <person name="Grigoriev I."/>
            <person name="Quatrano R.S."/>
            <person name="Boore J.L."/>
        </authorList>
    </citation>
    <scope>NUCLEOTIDE SEQUENCE [LARGE SCALE GENOMIC DNA]</scope>
    <source>
        <strain evidence="13 14">cv. Gransden 2004</strain>
    </source>
</reference>
<dbReference type="FunFam" id="2.160.20.10:FF:000008">
    <property type="entry name" value="Pectinesterase"/>
    <property type="match status" value="1"/>
</dbReference>
<evidence type="ECO:0000313" key="14">
    <source>
        <dbReference type="Proteomes" id="UP000006727"/>
    </source>
</evidence>
<dbReference type="Pfam" id="PF01095">
    <property type="entry name" value="Pectinesterase"/>
    <property type="match status" value="1"/>
</dbReference>
<dbReference type="OrthoDB" id="2019149at2759"/>